<name>A0A4Z2GR59_9TELE</name>
<dbReference type="Proteomes" id="UP000314294">
    <property type="component" value="Unassembled WGS sequence"/>
</dbReference>
<reference evidence="1 2" key="1">
    <citation type="submission" date="2019-03" db="EMBL/GenBank/DDBJ databases">
        <title>First draft genome of Liparis tanakae, snailfish: a comprehensive survey of snailfish specific genes.</title>
        <authorList>
            <person name="Kim W."/>
            <person name="Song I."/>
            <person name="Jeong J.-H."/>
            <person name="Kim D."/>
            <person name="Kim S."/>
            <person name="Ryu S."/>
            <person name="Song J.Y."/>
            <person name="Lee S.K."/>
        </authorList>
    </citation>
    <scope>NUCLEOTIDE SEQUENCE [LARGE SCALE GENOMIC DNA]</scope>
    <source>
        <tissue evidence="1">Muscle</tissue>
    </source>
</reference>
<comment type="caution">
    <text evidence="1">The sequence shown here is derived from an EMBL/GenBank/DDBJ whole genome shotgun (WGS) entry which is preliminary data.</text>
</comment>
<proteinExistence type="predicted"/>
<evidence type="ECO:0000313" key="1">
    <source>
        <dbReference type="EMBL" id="TNN55879.1"/>
    </source>
</evidence>
<accession>A0A4Z2GR59</accession>
<keyword evidence="2" id="KW-1185">Reference proteome</keyword>
<dbReference type="AlphaFoldDB" id="A0A4Z2GR59"/>
<sequence length="88" mass="9960">MALRSVSRTQIPWLPCEGLSVAQMHELHPPQSHRTYSWAVTTSLCRRLGNKPNIVFLGPNLSALITARMAEAIYFLNIRFTQLSHLLS</sequence>
<dbReference type="EMBL" id="SRLO01000443">
    <property type="protein sequence ID" value="TNN55879.1"/>
    <property type="molecule type" value="Genomic_DNA"/>
</dbReference>
<evidence type="ECO:0000313" key="2">
    <source>
        <dbReference type="Proteomes" id="UP000314294"/>
    </source>
</evidence>
<protein>
    <submittedName>
        <fullName evidence="1">Uncharacterized protein</fullName>
    </submittedName>
</protein>
<gene>
    <name evidence="1" type="ORF">EYF80_033878</name>
</gene>
<organism evidence="1 2">
    <name type="scientific">Liparis tanakae</name>
    <name type="common">Tanaka's snailfish</name>
    <dbReference type="NCBI Taxonomy" id="230148"/>
    <lineage>
        <taxon>Eukaryota</taxon>
        <taxon>Metazoa</taxon>
        <taxon>Chordata</taxon>
        <taxon>Craniata</taxon>
        <taxon>Vertebrata</taxon>
        <taxon>Euteleostomi</taxon>
        <taxon>Actinopterygii</taxon>
        <taxon>Neopterygii</taxon>
        <taxon>Teleostei</taxon>
        <taxon>Neoteleostei</taxon>
        <taxon>Acanthomorphata</taxon>
        <taxon>Eupercaria</taxon>
        <taxon>Perciformes</taxon>
        <taxon>Cottioidei</taxon>
        <taxon>Cottales</taxon>
        <taxon>Liparidae</taxon>
        <taxon>Liparis</taxon>
    </lineage>
</organism>